<dbReference type="EC" id="1.1.1.133" evidence="2"/>
<dbReference type="Pfam" id="PF04321">
    <property type="entry name" value="RmlD_sub_bind"/>
    <property type="match status" value="1"/>
</dbReference>
<evidence type="ECO:0000313" key="5">
    <source>
        <dbReference type="Proteomes" id="UP000176741"/>
    </source>
</evidence>
<keyword evidence="2" id="KW-0560">Oxidoreductase</keyword>
<dbReference type="UniPathway" id="UPA00124"/>
<comment type="function">
    <text evidence="2">Catalyzes the reduction of dTDP-6-deoxy-L-lyxo-4-hexulose to yield dTDP-L-rhamnose.</text>
</comment>
<dbReference type="Proteomes" id="UP000176741">
    <property type="component" value="Unassembled WGS sequence"/>
</dbReference>
<evidence type="ECO:0000256" key="2">
    <source>
        <dbReference type="RuleBase" id="RU364082"/>
    </source>
</evidence>
<comment type="pathway">
    <text evidence="2">Carbohydrate biosynthesis; dTDP-L-rhamnose biosynthesis.</text>
</comment>
<evidence type="ECO:0000313" key="4">
    <source>
        <dbReference type="EMBL" id="OGM20424.1"/>
    </source>
</evidence>
<dbReference type="PANTHER" id="PTHR10491:SF4">
    <property type="entry name" value="METHIONINE ADENOSYLTRANSFERASE 2 SUBUNIT BETA"/>
    <property type="match status" value="1"/>
</dbReference>
<dbReference type="InterPro" id="IPR029903">
    <property type="entry name" value="RmlD-like-bd"/>
</dbReference>
<keyword evidence="2" id="KW-0521">NADP</keyword>
<dbReference type="Gene3D" id="3.40.50.720">
    <property type="entry name" value="NAD(P)-binding Rossmann-like Domain"/>
    <property type="match status" value="1"/>
</dbReference>
<dbReference type="GO" id="GO:0008831">
    <property type="term" value="F:dTDP-4-dehydrorhamnose reductase activity"/>
    <property type="evidence" value="ECO:0007669"/>
    <property type="project" value="UniProtKB-EC"/>
</dbReference>
<feature type="domain" description="RmlD-like substrate binding" evidence="3">
    <location>
        <begin position="5"/>
        <end position="301"/>
    </location>
</feature>
<dbReference type="InterPro" id="IPR036291">
    <property type="entry name" value="NAD(P)-bd_dom_sf"/>
</dbReference>
<name>A0A1F7XZD6_9BACT</name>
<comment type="caution">
    <text evidence="4">The sequence shown here is derived from an EMBL/GenBank/DDBJ whole genome shotgun (WGS) entry which is preliminary data.</text>
</comment>
<dbReference type="EMBL" id="MGGD01000034">
    <property type="protein sequence ID" value="OGM20424.1"/>
    <property type="molecule type" value="Genomic_DNA"/>
</dbReference>
<reference evidence="4 5" key="1">
    <citation type="journal article" date="2016" name="Nat. Commun.">
        <title>Thousands of microbial genomes shed light on interconnected biogeochemical processes in an aquifer system.</title>
        <authorList>
            <person name="Anantharaman K."/>
            <person name="Brown C.T."/>
            <person name="Hug L.A."/>
            <person name="Sharon I."/>
            <person name="Castelle C.J."/>
            <person name="Probst A.J."/>
            <person name="Thomas B.C."/>
            <person name="Singh A."/>
            <person name="Wilkins M.J."/>
            <person name="Karaoz U."/>
            <person name="Brodie E.L."/>
            <person name="Williams K.H."/>
            <person name="Hubbard S.S."/>
            <person name="Banfield J.F."/>
        </authorList>
    </citation>
    <scope>NUCLEOTIDE SEQUENCE [LARGE SCALE GENOMIC DNA]</scope>
</reference>
<evidence type="ECO:0000259" key="3">
    <source>
        <dbReference type="Pfam" id="PF04321"/>
    </source>
</evidence>
<dbReference type="InterPro" id="IPR005913">
    <property type="entry name" value="dTDP_dehydrorham_reduct"/>
</dbReference>
<sequence>MKDLILVTGSEGMIGSRFIELYPEKNEVHTPRQIDFDITDKNQVKALIASYEFKAVVHFAAFTDVDEAEKQRGKKELSCWQVNVEGTKNLIEAMEPRKDKIHFIHISTDMVFSGLAEDPGPYSENHPAEAKLENLSWYGYTKSEAERVVKNKLDGRATILRLIYPVRAKFEGKLDFLRNPLTLYDEGKLYPLYSDQQISISFVDEACKAIEKMIKDNKTGVFHASSGDTTTPLEIISYMLEKTRKVKDVIAGITLEEYLKQSGDSPLRYPKYGGLSIKVTEQKLGMKFSSWHQIVDKLISQGLGQD</sequence>
<protein>
    <recommendedName>
        <fullName evidence="2">dTDP-4-dehydrorhamnose reductase</fullName>
        <ecNumber evidence="2">1.1.1.133</ecNumber>
    </recommendedName>
</protein>
<accession>A0A1F7XZD6</accession>
<organism evidence="4 5">
    <name type="scientific">Candidatus Woesebacteria bacterium RIFCSPHIGHO2_01_FULL_38_26b</name>
    <dbReference type="NCBI Taxonomy" id="1802491"/>
    <lineage>
        <taxon>Bacteria</taxon>
        <taxon>Candidatus Woeseibacteriota</taxon>
    </lineage>
</organism>
<gene>
    <name evidence="4" type="ORF">A2771_01245</name>
</gene>
<proteinExistence type="inferred from homology"/>
<dbReference type="Gene3D" id="3.90.25.10">
    <property type="entry name" value="UDP-galactose 4-epimerase, domain 1"/>
    <property type="match status" value="1"/>
</dbReference>
<dbReference type="PANTHER" id="PTHR10491">
    <property type="entry name" value="DTDP-4-DEHYDRORHAMNOSE REDUCTASE"/>
    <property type="match status" value="1"/>
</dbReference>
<dbReference type="SUPFAM" id="SSF51735">
    <property type="entry name" value="NAD(P)-binding Rossmann-fold domains"/>
    <property type="match status" value="1"/>
</dbReference>
<comment type="similarity">
    <text evidence="1 2">Belongs to the dTDP-4-dehydrorhamnose reductase family.</text>
</comment>
<evidence type="ECO:0000256" key="1">
    <source>
        <dbReference type="ARBA" id="ARBA00010944"/>
    </source>
</evidence>
<dbReference type="GO" id="GO:0019305">
    <property type="term" value="P:dTDP-rhamnose biosynthetic process"/>
    <property type="evidence" value="ECO:0007669"/>
    <property type="project" value="UniProtKB-UniPathway"/>
</dbReference>
<dbReference type="AlphaFoldDB" id="A0A1F7XZD6"/>